<dbReference type="OrthoDB" id="6710068at2"/>
<dbReference type="AlphaFoldDB" id="A0A4R1XUN6"/>
<reference evidence="2 3" key="1">
    <citation type="submission" date="2019-03" db="EMBL/GenBank/DDBJ databases">
        <title>Genomic analyses of the natural microbiome of Caenorhabditis elegans.</title>
        <authorList>
            <person name="Samuel B."/>
        </authorList>
    </citation>
    <scope>NUCLEOTIDE SEQUENCE [LARGE SCALE GENOMIC DNA]</scope>
    <source>
        <strain evidence="2 3">JUb89</strain>
    </source>
</reference>
<proteinExistence type="predicted"/>
<dbReference type="EMBL" id="SLVJ01000010">
    <property type="protein sequence ID" value="TCM66972.1"/>
    <property type="molecule type" value="Genomic_DNA"/>
</dbReference>
<keyword evidence="1" id="KW-0472">Membrane</keyword>
<evidence type="ECO:0000256" key="1">
    <source>
        <dbReference type="SAM" id="Phobius"/>
    </source>
</evidence>
<organism evidence="2 3">
    <name type="scientific">Acinetobacter calcoaceticus</name>
    <dbReference type="NCBI Taxonomy" id="471"/>
    <lineage>
        <taxon>Bacteria</taxon>
        <taxon>Pseudomonadati</taxon>
        <taxon>Pseudomonadota</taxon>
        <taxon>Gammaproteobacteria</taxon>
        <taxon>Moraxellales</taxon>
        <taxon>Moraxellaceae</taxon>
        <taxon>Acinetobacter</taxon>
        <taxon>Acinetobacter calcoaceticus/baumannii complex</taxon>
    </lineage>
</organism>
<protein>
    <submittedName>
        <fullName evidence="2">Uncharacterized protein</fullName>
    </submittedName>
</protein>
<sequence length="83" mass="9395">MLYQYHCACCNKVLTSITKECPQCGSHHIKSPINLWILCVSACLVVVLTFKLAHMYIQDRQDTPVQPTMFDVLNGEKNTSPPK</sequence>
<keyword evidence="1" id="KW-0812">Transmembrane</keyword>
<evidence type="ECO:0000313" key="3">
    <source>
        <dbReference type="Proteomes" id="UP000294963"/>
    </source>
</evidence>
<name>A0A4R1XUN6_ACICA</name>
<accession>A0A4R1XUN6</accession>
<feature type="transmembrane region" description="Helical" evidence="1">
    <location>
        <begin position="35"/>
        <end position="53"/>
    </location>
</feature>
<dbReference type="Proteomes" id="UP000294963">
    <property type="component" value="Unassembled WGS sequence"/>
</dbReference>
<gene>
    <name evidence="2" type="ORF">EC844_11013</name>
</gene>
<keyword evidence="1" id="KW-1133">Transmembrane helix</keyword>
<evidence type="ECO:0000313" key="2">
    <source>
        <dbReference type="EMBL" id="TCM66972.1"/>
    </source>
</evidence>
<comment type="caution">
    <text evidence="2">The sequence shown here is derived from an EMBL/GenBank/DDBJ whole genome shotgun (WGS) entry which is preliminary data.</text>
</comment>
<keyword evidence="3" id="KW-1185">Reference proteome</keyword>